<proteinExistence type="predicted"/>
<dbReference type="Proteomes" id="UP000308167">
    <property type="component" value="Unassembled WGS sequence"/>
</dbReference>
<evidence type="ECO:0000313" key="2">
    <source>
        <dbReference type="Proteomes" id="UP000308167"/>
    </source>
</evidence>
<keyword evidence="2" id="KW-1185">Reference proteome</keyword>
<evidence type="ECO:0000313" key="1">
    <source>
        <dbReference type="EMBL" id="VTU09018.1"/>
    </source>
</evidence>
<comment type="caution">
    <text evidence="1">The sequence shown here is derived from an EMBL/GenBank/DDBJ whole genome shotgun (WGS) entry which is preliminary data.</text>
</comment>
<sequence length="58" mass="6623">MLTPVKARRLSPQQYLSEVKKNSFNNNVERVQFIPPQIGKGGFGQFQVTYKMPVLVGR</sequence>
<gene>
    <name evidence="1" type="ORF">SAMEA1410922_01771</name>
</gene>
<protein>
    <submittedName>
        <fullName evidence="1">Uncharacterized protein</fullName>
    </submittedName>
</protein>
<dbReference type="EMBL" id="CABFKI010000012">
    <property type="protein sequence ID" value="VTU09018.1"/>
    <property type="molecule type" value="Genomic_DNA"/>
</dbReference>
<organism evidence="1 2">
    <name type="scientific">Actinobacillus porcinus</name>
    <dbReference type="NCBI Taxonomy" id="51048"/>
    <lineage>
        <taxon>Bacteria</taxon>
        <taxon>Pseudomonadati</taxon>
        <taxon>Pseudomonadota</taxon>
        <taxon>Gammaproteobacteria</taxon>
        <taxon>Pasteurellales</taxon>
        <taxon>Pasteurellaceae</taxon>
        <taxon>Actinobacillus</taxon>
    </lineage>
</organism>
<name>A0ABY6TLI8_9PAST</name>
<dbReference type="RefSeq" id="WP_246046210.1">
    <property type="nucleotide sequence ID" value="NZ_CABFKI010000012.1"/>
</dbReference>
<dbReference type="GeneID" id="86156144"/>
<accession>A0ABY6TLI8</accession>
<reference evidence="1 2" key="1">
    <citation type="submission" date="2019-05" db="EMBL/GenBank/DDBJ databases">
        <authorList>
            <consortium name="Pathogen Informatics"/>
        </authorList>
    </citation>
    <scope>NUCLEOTIDE SEQUENCE [LARGE SCALE GENOMIC DNA]</scope>
    <source>
        <strain evidence="1 2">NM319</strain>
    </source>
</reference>